<dbReference type="SUPFAM" id="SSF82927">
    <property type="entry name" value="Cysteine-rich DNA binding domain, (DM domain)"/>
    <property type="match status" value="1"/>
</dbReference>
<keyword evidence="2 5" id="KW-0862">Zinc</keyword>
<dbReference type="GO" id="GO:0046872">
    <property type="term" value="F:metal ion binding"/>
    <property type="evidence" value="ECO:0007669"/>
    <property type="project" value="UniProtKB-KW"/>
</dbReference>
<dbReference type="OrthoDB" id="6162476at2759"/>
<comment type="subcellular location">
    <subcellularLocation>
        <location evidence="5">Nucleus</location>
    </subcellularLocation>
</comment>
<protein>
    <recommendedName>
        <fullName evidence="7">DM domain-containing protein</fullName>
    </recommendedName>
</protein>
<keyword evidence="1 5" id="KW-0479">Metal-binding</keyword>
<feature type="region of interest" description="Disordered" evidence="6">
    <location>
        <begin position="70"/>
        <end position="184"/>
    </location>
</feature>
<evidence type="ECO:0000313" key="9">
    <source>
        <dbReference type="Proteomes" id="UP000728032"/>
    </source>
</evidence>
<evidence type="ECO:0000259" key="7">
    <source>
        <dbReference type="PROSITE" id="PS50809"/>
    </source>
</evidence>
<sequence>MSAEVIAGLKLTAAQRKNGANGRNPKCARCRNHGQVVPLKGHKRKCRHKHCTCEKCILIAEKQKIMSAQISLRREQQQQEDETHNELEELPEGGAPAAGPRGLGGGPGGGPSNSSTDSNQTNAQPKSAKSRDKAQDVIDIDVDSDFEDDDDMDSNSFSNPNSNSSDSADSGSDSDESKTQKKVGKLKKLLEKRGLVPNDCVYYLLSTILYDNNKNVKKSAQKIFK</sequence>
<dbReference type="FunFam" id="4.10.1040.10:FF:000001">
    <property type="entry name" value="doublesex- and mab-3-related transcription factor 1"/>
    <property type="match status" value="1"/>
</dbReference>
<evidence type="ECO:0000256" key="4">
    <source>
        <dbReference type="ARBA" id="ARBA00023242"/>
    </source>
</evidence>
<evidence type="ECO:0000256" key="2">
    <source>
        <dbReference type="ARBA" id="ARBA00022833"/>
    </source>
</evidence>
<dbReference type="PANTHER" id="PTHR12322:SF116">
    <property type="entry name" value="DOUBLESEX-MAB RELATED 99B"/>
    <property type="match status" value="1"/>
</dbReference>
<dbReference type="PROSITE" id="PS50809">
    <property type="entry name" value="DM_2"/>
    <property type="match status" value="1"/>
</dbReference>
<dbReference type="Gene3D" id="4.10.1040.10">
    <property type="entry name" value="DM DNA-binding domain"/>
    <property type="match status" value="1"/>
</dbReference>
<evidence type="ECO:0000313" key="8">
    <source>
        <dbReference type="EMBL" id="CAD7663540.1"/>
    </source>
</evidence>
<dbReference type="GO" id="GO:0000981">
    <property type="term" value="F:DNA-binding transcription factor activity, RNA polymerase II-specific"/>
    <property type="evidence" value="ECO:0007669"/>
    <property type="project" value="TreeGrafter"/>
</dbReference>
<gene>
    <name evidence="8" type="ORF">ONB1V03_LOCUS20098</name>
</gene>
<dbReference type="PROSITE" id="PS40000">
    <property type="entry name" value="DM_1"/>
    <property type="match status" value="1"/>
</dbReference>
<evidence type="ECO:0000256" key="3">
    <source>
        <dbReference type="ARBA" id="ARBA00023125"/>
    </source>
</evidence>
<feature type="compositionally biased region" description="Basic and acidic residues" evidence="6">
    <location>
        <begin position="72"/>
        <end position="87"/>
    </location>
</feature>
<dbReference type="AlphaFoldDB" id="A0A7R9R067"/>
<dbReference type="PANTHER" id="PTHR12322">
    <property type="entry name" value="DOUBLESEX AND MAB-3 RELATED TRANSCRIPTION FACTOR DMRT"/>
    <property type="match status" value="1"/>
</dbReference>
<organism evidence="8">
    <name type="scientific">Oppiella nova</name>
    <dbReference type="NCBI Taxonomy" id="334625"/>
    <lineage>
        <taxon>Eukaryota</taxon>
        <taxon>Metazoa</taxon>
        <taxon>Ecdysozoa</taxon>
        <taxon>Arthropoda</taxon>
        <taxon>Chelicerata</taxon>
        <taxon>Arachnida</taxon>
        <taxon>Acari</taxon>
        <taxon>Acariformes</taxon>
        <taxon>Sarcoptiformes</taxon>
        <taxon>Oribatida</taxon>
        <taxon>Brachypylina</taxon>
        <taxon>Oppioidea</taxon>
        <taxon>Oppiidae</taxon>
        <taxon>Oppiella</taxon>
    </lineage>
</organism>
<dbReference type="GO" id="GO:0000978">
    <property type="term" value="F:RNA polymerase II cis-regulatory region sequence-specific DNA binding"/>
    <property type="evidence" value="ECO:0007669"/>
    <property type="project" value="TreeGrafter"/>
</dbReference>
<reference evidence="8" key="1">
    <citation type="submission" date="2020-11" db="EMBL/GenBank/DDBJ databases">
        <authorList>
            <person name="Tran Van P."/>
        </authorList>
    </citation>
    <scope>NUCLEOTIDE SEQUENCE</scope>
</reference>
<dbReference type="InterPro" id="IPR036407">
    <property type="entry name" value="DM_DNA-bd_sf"/>
</dbReference>
<proteinExistence type="predicted"/>
<feature type="compositionally biased region" description="Polar residues" evidence="6">
    <location>
        <begin position="112"/>
        <end position="127"/>
    </location>
</feature>
<dbReference type="InterPro" id="IPR026607">
    <property type="entry name" value="DMRT"/>
</dbReference>
<feature type="compositionally biased region" description="Low complexity" evidence="6">
    <location>
        <begin position="154"/>
        <end position="171"/>
    </location>
</feature>
<dbReference type="SMART" id="SM00301">
    <property type="entry name" value="DM"/>
    <property type="match status" value="1"/>
</dbReference>
<feature type="non-terminal residue" evidence="8">
    <location>
        <position position="1"/>
    </location>
</feature>
<dbReference type="EMBL" id="CAJPVJ010033099">
    <property type="protein sequence ID" value="CAG2180677.1"/>
    <property type="molecule type" value="Genomic_DNA"/>
</dbReference>
<accession>A0A7R9R067</accession>
<keyword evidence="3 5" id="KW-0238">DNA-binding</keyword>
<keyword evidence="9" id="KW-1185">Reference proteome</keyword>
<name>A0A7R9R067_9ACAR</name>
<evidence type="ECO:0000256" key="5">
    <source>
        <dbReference type="PROSITE-ProRule" id="PRU00070"/>
    </source>
</evidence>
<evidence type="ECO:0000256" key="1">
    <source>
        <dbReference type="ARBA" id="ARBA00022723"/>
    </source>
</evidence>
<dbReference type="Pfam" id="PF00751">
    <property type="entry name" value="DM"/>
    <property type="match status" value="1"/>
</dbReference>
<dbReference type="GO" id="GO:0005634">
    <property type="term" value="C:nucleus"/>
    <property type="evidence" value="ECO:0007669"/>
    <property type="project" value="UniProtKB-SubCell"/>
</dbReference>
<dbReference type="InterPro" id="IPR001275">
    <property type="entry name" value="DM_DNA-bd"/>
</dbReference>
<dbReference type="Proteomes" id="UP000728032">
    <property type="component" value="Unassembled WGS sequence"/>
</dbReference>
<feature type="domain" description="DM" evidence="7">
    <location>
        <begin position="27"/>
        <end position="74"/>
    </location>
</feature>
<feature type="compositionally biased region" description="Acidic residues" evidence="6">
    <location>
        <begin position="138"/>
        <end position="153"/>
    </location>
</feature>
<feature type="DNA-binding region" description="DM" evidence="5">
    <location>
        <begin position="27"/>
        <end position="74"/>
    </location>
</feature>
<dbReference type="GO" id="GO:0007548">
    <property type="term" value="P:sex differentiation"/>
    <property type="evidence" value="ECO:0007669"/>
    <property type="project" value="TreeGrafter"/>
</dbReference>
<keyword evidence="4 5" id="KW-0539">Nucleus</keyword>
<evidence type="ECO:0000256" key="6">
    <source>
        <dbReference type="SAM" id="MobiDB-lite"/>
    </source>
</evidence>
<dbReference type="EMBL" id="OC947924">
    <property type="protein sequence ID" value="CAD7663540.1"/>
    <property type="molecule type" value="Genomic_DNA"/>
</dbReference>
<feature type="compositionally biased region" description="Gly residues" evidence="6">
    <location>
        <begin position="101"/>
        <end position="111"/>
    </location>
</feature>